<dbReference type="Gene3D" id="3.40.190.170">
    <property type="entry name" value="Bacterial extracellular solute-binding protein, family 7"/>
    <property type="match status" value="1"/>
</dbReference>
<keyword evidence="4" id="KW-1185">Reference proteome</keyword>
<dbReference type="RefSeq" id="WP_205179228.1">
    <property type="nucleotide sequence ID" value="NZ_JAFBFH010000011.1"/>
</dbReference>
<accession>A0ABS2R610</accession>
<dbReference type="NCBIfam" id="NF037995">
    <property type="entry name" value="TRAP_S1"/>
    <property type="match status" value="1"/>
</dbReference>
<reference evidence="3 4" key="1">
    <citation type="submission" date="2021-01" db="EMBL/GenBank/DDBJ databases">
        <title>Genomic Encyclopedia of Type Strains, Phase IV (KMG-IV): sequencing the most valuable type-strain genomes for metagenomic binning, comparative biology and taxonomic classification.</title>
        <authorList>
            <person name="Goeker M."/>
        </authorList>
    </citation>
    <scope>NUCLEOTIDE SEQUENCE [LARGE SCALE GENOMIC DNA]</scope>
    <source>
        <strain evidence="3 4">DSM 105453</strain>
    </source>
</reference>
<dbReference type="InterPro" id="IPR004682">
    <property type="entry name" value="TRAP_DctP"/>
</dbReference>
<dbReference type="NCBIfam" id="TIGR00787">
    <property type="entry name" value="dctP"/>
    <property type="match status" value="1"/>
</dbReference>
<evidence type="ECO:0000256" key="2">
    <source>
        <dbReference type="SAM" id="SignalP"/>
    </source>
</evidence>
<evidence type="ECO:0000313" key="4">
    <source>
        <dbReference type="Proteomes" id="UP000823485"/>
    </source>
</evidence>
<protein>
    <submittedName>
        <fullName evidence="3">Tripartite ATP-independent transporter DctP family solute receptor</fullName>
    </submittedName>
</protein>
<keyword evidence="1 2" id="KW-0732">Signal</keyword>
<gene>
    <name evidence="3" type="ORF">JOC94_002021</name>
</gene>
<feature type="signal peptide" evidence="2">
    <location>
        <begin position="1"/>
        <end position="23"/>
    </location>
</feature>
<proteinExistence type="predicted"/>
<dbReference type="PROSITE" id="PS51257">
    <property type="entry name" value="PROKAR_LIPOPROTEIN"/>
    <property type="match status" value="1"/>
</dbReference>
<name>A0ABS2R610_9BACI</name>
<dbReference type="PANTHER" id="PTHR33376">
    <property type="match status" value="1"/>
</dbReference>
<evidence type="ECO:0000313" key="3">
    <source>
        <dbReference type="EMBL" id="MBM7715049.1"/>
    </source>
</evidence>
<organism evidence="3 4">
    <name type="scientific">Siminovitchia thermophila</name>
    <dbReference type="NCBI Taxonomy" id="1245522"/>
    <lineage>
        <taxon>Bacteria</taxon>
        <taxon>Bacillati</taxon>
        <taxon>Bacillota</taxon>
        <taxon>Bacilli</taxon>
        <taxon>Bacillales</taxon>
        <taxon>Bacillaceae</taxon>
        <taxon>Siminovitchia</taxon>
    </lineage>
</organism>
<dbReference type="InterPro" id="IPR038404">
    <property type="entry name" value="TRAP_DctP_sf"/>
</dbReference>
<dbReference type="Proteomes" id="UP000823485">
    <property type="component" value="Unassembled WGS sequence"/>
</dbReference>
<dbReference type="Pfam" id="PF03480">
    <property type="entry name" value="DctP"/>
    <property type="match status" value="1"/>
</dbReference>
<dbReference type="InterPro" id="IPR018389">
    <property type="entry name" value="DctP_fam"/>
</dbReference>
<keyword evidence="3" id="KW-0675">Receptor</keyword>
<comment type="caution">
    <text evidence="3">The sequence shown here is derived from an EMBL/GenBank/DDBJ whole genome shotgun (WGS) entry which is preliminary data.</text>
</comment>
<dbReference type="EMBL" id="JAFBFH010000011">
    <property type="protein sequence ID" value="MBM7715049.1"/>
    <property type="molecule type" value="Genomic_DNA"/>
</dbReference>
<sequence length="337" mass="38020">MSIRNVIITALLLLLFVLGSACSNTNETGGNDSDDKEGISLKLAHVGSDSHQYNIASEKFKELVEEQSKGSIHIEIHGNATLGSEADAIEQVMDGSIEITTVAPDSSFANTVPEMNIFGIPYLFQDREHVYSVLDGEIGEQLFTYVDQHQMKGLGWWEVGFRHLTNNKKEIKTPEDMKSLKIRVQPSPVWEVHMKSLNASPTPVDFNELYSALDQGLVDGQENPLPTIDSMKFYEVQQYVSLTAHTYNPAIVVINQGVWESLNEEQRQILQDAVDETTNFIRKTLEEQESEIIKKLEDHSVTITEPDRELFKDATKEVREAVKEVPEELIEKIEKTK</sequence>
<dbReference type="PIRSF" id="PIRSF006470">
    <property type="entry name" value="DctB"/>
    <property type="match status" value="1"/>
</dbReference>
<dbReference type="PANTHER" id="PTHR33376:SF2">
    <property type="entry name" value="DICARBOXYLATE-BINDING PERIPLASMIC PROTEIN"/>
    <property type="match status" value="1"/>
</dbReference>
<feature type="chain" id="PRO_5046391547" evidence="2">
    <location>
        <begin position="24"/>
        <end position="337"/>
    </location>
</feature>
<evidence type="ECO:0000256" key="1">
    <source>
        <dbReference type="ARBA" id="ARBA00022729"/>
    </source>
</evidence>